<comment type="caution">
    <text evidence="2">The sequence shown here is derived from an EMBL/GenBank/DDBJ whole genome shotgun (WGS) entry which is preliminary data.</text>
</comment>
<dbReference type="InterPro" id="IPR001242">
    <property type="entry name" value="Condensation_dom"/>
</dbReference>
<dbReference type="SUPFAM" id="SSF52777">
    <property type="entry name" value="CoA-dependent acyltransferases"/>
    <property type="match status" value="1"/>
</dbReference>
<proteinExistence type="predicted"/>
<protein>
    <submittedName>
        <fullName evidence="2">Condensation domain-containing protein</fullName>
    </submittedName>
</protein>
<dbReference type="PANTHER" id="PTHR45527">
    <property type="entry name" value="NONRIBOSOMAL PEPTIDE SYNTHETASE"/>
    <property type="match status" value="1"/>
</dbReference>
<sequence length="162" mass="18414">MPRLPHGARVPLSPAQARIWFFTQMYPSSTEYNVFDTVLLDAMPSEDQLMAALRTLIERHDGLRLRIFQDGGVPVQEDIGPYEPEVAWHDLSGLPQEEAEAEARDIANAATRELLRPEEPPLVRFIAIRMPSGKGRIVFGFHHLIADYWSWTLLVRELAALL</sequence>
<gene>
    <name evidence="2" type="ORF">ACFQ07_03785</name>
</gene>
<organism evidence="2 3">
    <name type="scientific">Actinomadura adrarensis</name>
    <dbReference type="NCBI Taxonomy" id="1819600"/>
    <lineage>
        <taxon>Bacteria</taxon>
        <taxon>Bacillati</taxon>
        <taxon>Actinomycetota</taxon>
        <taxon>Actinomycetes</taxon>
        <taxon>Streptosporangiales</taxon>
        <taxon>Thermomonosporaceae</taxon>
        <taxon>Actinomadura</taxon>
    </lineage>
</organism>
<evidence type="ECO:0000259" key="1">
    <source>
        <dbReference type="Pfam" id="PF00668"/>
    </source>
</evidence>
<dbReference type="Pfam" id="PF00668">
    <property type="entry name" value="Condensation"/>
    <property type="match status" value="1"/>
</dbReference>
<dbReference type="EMBL" id="JBHTIR010000359">
    <property type="protein sequence ID" value="MFD0851321.1"/>
    <property type="molecule type" value="Genomic_DNA"/>
</dbReference>
<keyword evidence="3" id="KW-1185">Reference proteome</keyword>
<feature type="domain" description="Condensation" evidence="1">
    <location>
        <begin position="10"/>
        <end position="161"/>
    </location>
</feature>
<accession>A0ABW3CA28</accession>
<evidence type="ECO:0000313" key="2">
    <source>
        <dbReference type="EMBL" id="MFD0851321.1"/>
    </source>
</evidence>
<feature type="non-terminal residue" evidence="2">
    <location>
        <position position="162"/>
    </location>
</feature>
<reference evidence="3" key="1">
    <citation type="journal article" date="2019" name="Int. J. Syst. Evol. Microbiol.">
        <title>The Global Catalogue of Microorganisms (GCM) 10K type strain sequencing project: providing services to taxonomists for standard genome sequencing and annotation.</title>
        <authorList>
            <consortium name="The Broad Institute Genomics Platform"/>
            <consortium name="The Broad Institute Genome Sequencing Center for Infectious Disease"/>
            <person name="Wu L."/>
            <person name="Ma J."/>
        </authorList>
    </citation>
    <scope>NUCLEOTIDE SEQUENCE [LARGE SCALE GENOMIC DNA]</scope>
    <source>
        <strain evidence="3">JCM 31696</strain>
    </source>
</reference>
<dbReference type="PANTHER" id="PTHR45527:SF1">
    <property type="entry name" value="FATTY ACID SYNTHASE"/>
    <property type="match status" value="1"/>
</dbReference>
<evidence type="ECO:0000313" key="3">
    <source>
        <dbReference type="Proteomes" id="UP001597083"/>
    </source>
</evidence>
<dbReference type="InterPro" id="IPR023213">
    <property type="entry name" value="CAT-like_dom_sf"/>
</dbReference>
<dbReference type="Gene3D" id="3.30.559.10">
    <property type="entry name" value="Chloramphenicol acetyltransferase-like domain"/>
    <property type="match status" value="1"/>
</dbReference>
<name>A0ABW3CA28_9ACTN</name>
<dbReference type="Proteomes" id="UP001597083">
    <property type="component" value="Unassembled WGS sequence"/>
</dbReference>